<evidence type="ECO:0000313" key="2">
    <source>
        <dbReference type="EMBL" id="MTE27416.1"/>
    </source>
</evidence>
<gene>
    <name evidence="2" type="ORF">F1003_10790</name>
</gene>
<dbReference type="GO" id="GO:0003676">
    <property type="term" value="F:nucleic acid binding"/>
    <property type="evidence" value="ECO:0007669"/>
    <property type="project" value="InterPro"/>
</dbReference>
<dbReference type="InterPro" id="IPR043714">
    <property type="entry name" value="DUF5655"/>
</dbReference>
<dbReference type="AlphaFoldDB" id="A0A7K1GDP2"/>
<dbReference type="Pfam" id="PF18899">
    <property type="entry name" value="DUF5655"/>
    <property type="match status" value="1"/>
</dbReference>
<proteinExistence type="predicted"/>
<evidence type="ECO:0000259" key="1">
    <source>
        <dbReference type="Pfam" id="PF18899"/>
    </source>
</evidence>
<dbReference type="RefSeq" id="WP_155089434.1">
    <property type="nucleotide sequence ID" value="NZ_WJYA01000006.1"/>
</dbReference>
<protein>
    <recommendedName>
        <fullName evidence="1">DUF5655 domain-containing protein</fullName>
    </recommendedName>
</protein>
<organism evidence="2 3">
    <name type="scientific">Winogradskyella ouciana</name>
    <dbReference type="NCBI Taxonomy" id="2608631"/>
    <lineage>
        <taxon>Bacteria</taxon>
        <taxon>Pseudomonadati</taxon>
        <taxon>Bacteroidota</taxon>
        <taxon>Flavobacteriia</taxon>
        <taxon>Flavobacteriales</taxon>
        <taxon>Flavobacteriaceae</taxon>
        <taxon>Winogradskyella</taxon>
    </lineage>
</organism>
<name>A0A7K1GDP2_9FLAO</name>
<dbReference type="InterPro" id="IPR011856">
    <property type="entry name" value="tRNA_endonuc-like_dom_sf"/>
</dbReference>
<accession>A0A7K1GDP2</accession>
<sequence>MALFRIEKHEQLKNIKEQPFKLEKDIQSLTENNLETIFGLEFVKTEFRLNSFRIDTLAFDRESGTFVIIEYKRDKNFSVIDQGYAYLSLMLNNKADFILEFNENSIDTLKRRDVDWSQSRVVFISPSFTTYQKEAINFKDLPIELWEIKRYNNQTVNFNQIKTSGAQESIKSISRQDETIEKVSKEIKVYTEIDHINNGNTEIQELYGRLKEGILNLEDNISIQAKKQTIGFRIENNIFCDIVVLAKSIKMYLNLKSGELKDEKGITRDVSNVGHWGNGSYEIKMSDTENLEYILSLIKQSLRINKNKI</sequence>
<feature type="domain" description="DUF5655" evidence="1">
    <location>
        <begin position="194"/>
        <end position="301"/>
    </location>
</feature>
<reference evidence="2 3" key="1">
    <citation type="submission" date="2019-11" db="EMBL/GenBank/DDBJ databases">
        <title>Winogradskyella ouciana sp. nov., isolated from the hadal seawater of the Mariana Trench.</title>
        <authorList>
            <person name="Liu R."/>
        </authorList>
    </citation>
    <scope>NUCLEOTIDE SEQUENCE [LARGE SCALE GENOMIC DNA]</scope>
    <source>
        <strain evidence="2 3">ZXX205</strain>
    </source>
</reference>
<comment type="caution">
    <text evidence="2">The sequence shown here is derived from an EMBL/GenBank/DDBJ whole genome shotgun (WGS) entry which is preliminary data.</text>
</comment>
<dbReference type="EMBL" id="WJYA01000006">
    <property type="protein sequence ID" value="MTE27416.1"/>
    <property type="molecule type" value="Genomic_DNA"/>
</dbReference>
<evidence type="ECO:0000313" key="3">
    <source>
        <dbReference type="Proteomes" id="UP000447545"/>
    </source>
</evidence>
<dbReference type="Gene3D" id="3.40.1350.10">
    <property type="match status" value="1"/>
</dbReference>
<keyword evidence="3" id="KW-1185">Reference proteome</keyword>
<dbReference type="Proteomes" id="UP000447545">
    <property type="component" value="Unassembled WGS sequence"/>
</dbReference>